<reference evidence="2 3" key="1">
    <citation type="submission" date="2024-09" db="EMBL/GenBank/DDBJ databases">
        <title>Floridaenema gen nov. (Aerosakkonemataceae, Aerosakkonematales ord. nov., Cyanobacteria) from benthic tropical and subtropical fresh waters, with the description of four new species.</title>
        <authorList>
            <person name="Moretto J.A."/>
            <person name="Berthold D.E."/>
            <person name="Lefler F.W."/>
            <person name="Huang I.-S."/>
            <person name="Laughinghouse H. IV."/>
        </authorList>
    </citation>
    <scope>NUCLEOTIDE SEQUENCE [LARGE SCALE GENOMIC DNA]</scope>
    <source>
        <strain evidence="2 3">BLCC-F50</strain>
    </source>
</reference>
<dbReference type="Proteomes" id="UP001576784">
    <property type="component" value="Unassembled WGS sequence"/>
</dbReference>
<organism evidence="2 3">
    <name type="scientific">Floridaenema flaviceps BLCC-F50</name>
    <dbReference type="NCBI Taxonomy" id="3153642"/>
    <lineage>
        <taxon>Bacteria</taxon>
        <taxon>Bacillati</taxon>
        <taxon>Cyanobacteriota</taxon>
        <taxon>Cyanophyceae</taxon>
        <taxon>Oscillatoriophycideae</taxon>
        <taxon>Aerosakkonematales</taxon>
        <taxon>Aerosakkonemataceae</taxon>
        <taxon>Floridanema</taxon>
        <taxon>Floridanema flaviceps</taxon>
    </lineage>
</organism>
<evidence type="ECO:0008006" key="4">
    <source>
        <dbReference type="Google" id="ProtNLM"/>
    </source>
</evidence>
<evidence type="ECO:0000256" key="1">
    <source>
        <dbReference type="SAM" id="Phobius"/>
    </source>
</evidence>
<evidence type="ECO:0000313" key="2">
    <source>
        <dbReference type="EMBL" id="MFB2896275.1"/>
    </source>
</evidence>
<keyword evidence="3" id="KW-1185">Reference proteome</keyword>
<accession>A0ABV4XX12</accession>
<feature type="transmembrane region" description="Helical" evidence="1">
    <location>
        <begin position="7"/>
        <end position="25"/>
    </location>
</feature>
<keyword evidence="1" id="KW-0812">Transmembrane</keyword>
<proteinExistence type="predicted"/>
<dbReference type="RefSeq" id="WP_413265904.1">
    <property type="nucleotide sequence ID" value="NZ_JBHFNR010000191.1"/>
</dbReference>
<comment type="caution">
    <text evidence="2">The sequence shown here is derived from an EMBL/GenBank/DDBJ whole genome shotgun (WGS) entry which is preliminary data.</text>
</comment>
<keyword evidence="1" id="KW-1133">Transmembrane helix</keyword>
<evidence type="ECO:0000313" key="3">
    <source>
        <dbReference type="Proteomes" id="UP001576784"/>
    </source>
</evidence>
<name>A0ABV4XX12_9CYAN</name>
<keyword evidence="1" id="KW-0472">Membrane</keyword>
<feature type="transmembrane region" description="Helical" evidence="1">
    <location>
        <begin position="31"/>
        <end position="52"/>
    </location>
</feature>
<sequence>MDRMNKLIIGVGMFVGSTIGSYVPILWGASLFSLSSILFGGIGGVLGIFIGYRISKYLGFI</sequence>
<protein>
    <recommendedName>
        <fullName evidence="4">Photosystem II protein J</fullName>
    </recommendedName>
</protein>
<dbReference type="EMBL" id="JBHFNR010000191">
    <property type="protein sequence ID" value="MFB2896275.1"/>
    <property type="molecule type" value="Genomic_DNA"/>
</dbReference>
<gene>
    <name evidence="2" type="ORF">ACE1CI_25475</name>
</gene>